<gene>
    <name evidence="2" type="ORF">MSP1401_LOCUS2869</name>
</gene>
<proteinExistence type="predicted"/>
<feature type="region of interest" description="Disordered" evidence="1">
    <location>
        <begin position="291"/>
        <end position="322"/>
    </location>
</feature>
<dbReference type="Pfam" id="PF15365">
    <property type="entry name" value="PNRC"/>
    <property type="match status" value="1"/>
</dbReference>
<dbReference type="InterPro" id="IPR028322">
    <property type="entry name" value="PNRC-like_rgn"/>
</dbReference>
<dbReference type="AlphaFoldDB" id="A0A7S0CUH7"/>
<dbReference type="GO" id="GO:0016071">
    <property type="term" value="P:mRNA metabolic process"/>
    <property type="evidence" value="ECO:0007669"/>
    <property type="project" value="UniProtKB-ARBA"/>
</dbReference>
<feature type="region of interest" description="Disordered" evidence="1">
    <location>
        <begin position="140"/>
        <end position="204"/>
    </location>
</feature>
<feature type="compositionally biased region" description="Pro residues" evidence="1">
    <location>
        <begin position="88"/>
        <end position="100"/>
    </location>
</feature>
<name>A0A7S0CUH7_MICPS</name>
<feature type="compositionally biased region" description="Low complexity" evidence="1">
    <location>
        <begin position="312"/>
        <end position="322"/>
    </location>
</feature>
<protein>
    <submittedName>
        <fullName evidence="2">Uncharacterized protein</fullName>
    </submittedName>
</protein>
<feature type="compositionally biased region" description="Low complexity" evidence="1">
    <location>
        <begin position="247"/>
        <end position="274"/>
    </location>
</feature>
<reference evidence="2" key="1">
    <citation type="submission" date="2021-01" db="EMBL/GenBank/DDBJ databases">
        <authorList>
            <person name="Corre E."/>
            <person name="Pelletier E."/>
            <person name="Niang G."/>
            <person name="Scheremetjew M."/>
            <person name="Finn R."/>
            <person name="Kale V."/>
            <person name="Holt S."/>
            <person name="Cochrane G."/>
            <person name="Meng A."/>
            <person name="Brown T."/>
            <person name="Cohen L."/>
        </authorList>
    </citation>
    <scope>NUCLEOTIDE SEQUENCE</scope>
    <source>
        <strain evidence="2">CCAC1681</strain>
    </source>
</reference>
<dbReference type="EMBL" id="HBEN01003570">
    <property type="protein sequence ID" value="CAD8434063.1"/>
    <property type="molecule type" value="Transcribed_RNA"/>
</dbReference>
<accession>A0A7S0CUH7</accession>
<evidence type="ECO:0000256" key="1">
    <source>
        <dbReference type="SAM" id="MobiDB-lite"/>
    </source>
</evidence>
<organism evidence="2">
    <name type="scientific">Micromonas pusilla</name>
    <name type="common">Picoplanktonic green alga</name>
    <name type="synonym">Chromulina pusilla</name>
    <dbReference type="NCBI Taxonomy" id="38833"/>
    <lineage>
        <taxon>Eukaryota</taxon>
        <taxon>Viridiplantae</taxon>
        <taxon>Chlorophyta</taxon>
        <taxon>Mamiellophyceae</taxon>
        <taxon>Mamiellales</taxon>
        <taxon>Mamiellaceae</taxon>
        <taxon>Micromonas</taxon>
    </lineage>
</organism>
<feature type="region of interest" description="Disordered" evidence="1">
    <location>
        <begin position="50"/>
        <end position="126"/>
    </location>
</feature>
<feature type="region of interest" description="Disordered" evidence="1">
    <location>
        <begin position="242"/>
        <end position="276"/>
    </location>
</feature>
<sequence length="341" mass="33927">MTKSFRGEGDLMVDALVAASKEAFNQGGGQPMPGYGRDLVPFFDGGDVAPLAKPAGGGRVNGAVQPPPPPAPDTAGADILAMLNGHAPAPPTPAAPPAPAPAKAKKAKKAPAKANPPAPKISLPNGFTYEVQQPDLALAKAAKKRTKGQEKSSGPPPPTAAQRWAGPSFQSSPAPDALPVPAFMKGAAAPGGGTSAGTKTAEAPVDGGADIMAMLGRASASAQAPPKEASAPDLMAMLNITPEEQPPARQAPQVASVHKAASAPALAPANKSASRGSLLTPDMLAAMTNVAPPPSAAAAARDRSSKLLSMRAPAPAAPIAHAGGSAEFLQLMRKLEQSSSA</sequence>
<evidence type="ECO:0000313" key="2">
    <source>
        <dbReference type="EMBL" id="CAD8434063.1"/>
    </source>
</evidence>